<keyword evidence="3" id="KW-1185">Reference proteome</keyword>
<dbReference type="Proteomes" id="UP001458880">
    <property type="component" value="Unassembled WGS sequence"/>
</dbReference>
<evidence type="ECO:0000256" key="1">
    <source>
        <dbReference type="SAM" id="MobiDB-lite"/>
    </source>
</evidence>
<evidence type="ECO:0000313" key="2">
    <source>
        <dbReference type="EMBL" id="KAK9736427.1"/>
    </source>
</evidence>
<reference evidence="2 3" key="1">
    <citation type="journal article" date="2024" name="BMC Genomics">
        <title>De novo assembly and annotation of Popillia japonica's genome with initial clues to its potential as an invasive pest.</title>
        <authorList>
            <person name="Cucini C."/>
            <person name="Boschi S."/>
            <person name="Funari R."/>
            <person name="Cardaioli E."/>
            <person name="Iannotti N."/>
            <person name="Marturano G."/>
            <person name="Paoli F."/>
            <person name="Bruttini M."/>
            <person name="Carapelli A."/>
            <person name="Frati F."/>
            <person name="Nardi F."/>
        </authorList>
    </citation>
    <scope>NUCLEOTIDE SEQUENCE [LARGE SCALE GENOMIC DNA]</scope>
    <source>
        <strain evidence="2">DMR45628</strain>
    </source>
</reference>
<protein>
    <submittedName>
        <fullName evidence="2">Uncharacterized protein</fullName>
    </submittedName>
</protein>
<feature type="region of interest" description="Disordered" evidence="1">
    <location>
        <begin position="1"/>
        <end position="28"/>
    </location>
</feature>
<dbReference type="PANTHER" id="PTHR31025:SF29">
    <property type="entry name" value="SI:CH211-196P9.1"/>
    <property type="match status" value="1"/>
</dbReference>
<evidence type="ECO:0000313" key="3">
    <source>
        <dbReference type="Proteomes" id="UP001458880"/>
    </source>
</evidence>
<gene>
    <name evidence="2" type="ORF">QE152_g12491</name>
</gene>
<organism evidence="2 3">
    <name type="scientific">Popillia japonica</name>
    <name type="common">Japanese beetle</name>
    <dbReference type="NCBI Taxonomy" id="7064"/>
    <lineage>
        <taxon>Eukaryota</taxon>
        <taxon>Metazoa</taxon>
        <taxon>Ecdysozoa</taxon>
        <taxon>Arthropoda</taxon>
        <taxon>Hexapoda</taxon>
        <taxon>Insecta</taxon>
        <taxon>Pterygota</taxon>
        <taxon>Neoptera</taxon>
        <taxon>Endopterygota</taxon>
        <taxon>Coleoptera</taxon>
        <taxon>Polyphaga</taxon>
        <taxon>Scarabaeiformia</taxon>
        <taxon>Scarabaeidae</taxon>
        <taxon>Rutelinae</taxon>
        <taxon>Popillia</taxon>
    </lineage>
</organism>
<proteinExistence type="predicted"/>
<feature type="compositionally biased region" description="Polar residues" evidence="1">
    <location>
        <begin position="1"/>
        <end position="19"/>
    </location>
</feature>
<dbReference type="AlphaFoldDB" id="A0AAW1LIX4"/>
<comment type="caution">
    <text evidence="2">The sequence shown here is derived from an EMBL/GenBank/DDBJ whole genome shotgun (WGS) entry which is preliminary data.</text>
</comment>
<name>A0AAW1LIX4_POPJA</name>
<dbReference type="PANTHER" id="PTHR31025">
    <property type="entry name" value="SI:CH211-196P9.1-RELATED"/>
    <property type="match status" value="1"/>
</dbReference>
<accession>A0AAW1LIX4</accession>
<dbReference type="EMBL" id="JASPKY010000114">
    <property type="protein sequence ID" value="KAK9736427.1"/>
    <property type="molecule type" value="Genomic_DNA"/>
</dbReference>
<sequence>MLQGSEASDNSTEMDVSTANKRKRSTLNKKSREMTEFLWFMEKLCNKTDGIRKMVKESTKTKTEIKTMTRELVDIVGALKKKVDALKLRHDILTAKCEKQSALVRTPKSVSKMANSKLQYVMEMLNTKNDFDSLEGVIDSTWPEAVYKATEVRNVTLYDMVGEHDMALFMKPNTKGNANALEPLICRCPAVRSLLEDDLVEGQIEFVKVRTEVTSSRRNKKDLPNQKSVYLLPVKINDGGFEDMQNIFKMCRKLKKEVAIKKFPEIDGCSIYFTDSCGTIIEEDVFVDYVKHSKNSNQPMEFIVLRQNDEHRSIDSRSTTSVISVDNAPLKGISSFYCGDNISNISMNSLGDIEVLNEEIENMESTIENEIDYLESSIEGDIDKEIDLNDNIVTECRNSVNITSKSQIITHVHEKDSEFSSIFRNTSLDGWKSIICEKGGEEIFNEYKAKKIISNRLRVKLVNIMCSILVEKYGIKVPGKEKEEAASLIIKLIPGLRDPLGKTGYEAFYTNRNGGEGYIAWRLRTIARNHYSGKVIRKRKNKSPVDTLTRKQQNVIVKTPEISEALEYLKNANSNDMDGILEKMSLTYTYRRTLKEDIWKEFPRFEDLPYLIENDFKLAGYDDNFETMFEGDIEKVLSIYMSTVRHHHSEIIRDGKKHNINRILSWSRSIKAILALAHMLPPPAIYRSKYNNNTVLDNHIFVFKSVNTPISEIVEVKKANYPFLLVQGEIMQECDVQNNAKCTVQGTYLSTNQLFLNKKYFIQLQLYYDDFETANPLGSKAGIHKMGAFYFTIKNFFALNNSNLDQIYLVALFFTQDIKESGVTINTIMKPLIDDVKILETHGIIIPGLSDCVFATIISLSHDNLAANCLHGMVECFQANHYCRFCLNHKSELQTMCSAKSAVLRNGTNYEEHSLVASETNPIYGIKRRSLLNDLQYFKLCESLSVDIMHDILEGVVPLEIKLLIVDLVKNNVIPLDNLNERIRLFNYGELNRCVKPGPIMLEKRGNLIGQNAAQSWCLVRFLPLILNRDL</sequence>